<feature type="transmembrane region" description="Helical" evidence="12">
    <location>
        <begin position="223"/>
        <end position="242"/>
    </location>
</feature>
<feature type="domain" description="Ribophorin II third" evidence="14">
    <location>
        <begin position="46"/>
        <end position="154"/>
    </location>
</feature>
<name>A0A1R0H6V0_9FUNG</name>
<dbReference type="GO" id="GO:0008250">
    <property type="term" value="C:oligosaccharyltransferase complex"/>
    <property type="evidence" value="ECO:0007669"/>
    <property type="project" value="InterPro"/>
</dbReference>
<dbReference type="InterPro" id="IPR056790">
    <property type="entry name" value="Ribophorin_II_C"/>
</dbReference>
<dbReference type="UniPathway" id="UPA00378"/>
<keyword evidence="5 12" id="KW-0812">Transmembrane</keyword>
<feature type="transmembrane region" description="Helical" evidence="12">
    <location>
        <begin position="191"/>
        <end position="211"/>
    </location>
</feature>
<keyword evidence="9 12" id="KW-0472">Membrane</keyword>
<feature type="signal peptide" evidence="13">
    <location>
        <begin position="1"/>
        <end position="21"/>
    </location>
</feature>
<protein>
    <recommendedName>
        <fullName evidence="11">Ribophorin II</fullName>
    </recommendedName>
    <alternativeName>
        <fullName evidence="10">Ribophorin-2</fullName>
    </alternativeName>
</protein>
<keyword evidence="17" id="KW-1185">Reference proteome</keyword>
<proteinExistence type="inferred from homology"/>
<dbReference type="OrthoDB" id="432292at2759"/>
<dbReference type="Pfam" id="PF23860">
    <property type="entry name" value="Ribophorin_II_3rd"/>
    <property type="match status" value="1"/>
</dbReference>
<dbReference type="AlphaFoldDB" id="A0A1R0H6V0"/>
<evidence type="ECO:0000256" key="11">
    <source>
        <dbReference type="ARBA" id="ARBA00032139"/>
    </source>
</evidence>
<dbReference type="Pfam" id="PF25147">
    <property type="entry name" value="Ribophorin_II_C"/>
    <property type="match status" value="1"/>
</dbReference>
<gene>
    <name evidence="16" type="ORF">AYI68_g883</name>
</gene>
<dbReference type="PANTHER" id="PTHR12640:SF0">
    <property type="entry name" value="DOLICHYL-DIPHOSPHOOLIGOSACCHARIDE--PROTEIN GLYCOSYLTRANSFERASE SUBUNIT 2"/>
    <property type="match status" value="1"/>
</dbReference>
<dbReference type="GO" id="GO:0006487">
    <property type="term" value="P:protein N-linked glycosylation"/>
    <property type="evidence" value="ECO:0007669"/>
    <property type="project" value="TreeGrafter"/>
</dbReference>
<feature type="domain" description="Ribophorin II C-terminal" evidence="15">
    <location>
        <begin position="178"/>
        <end position="271"/>
    </location>
</feature>
<comment type="function">
    <text evidence="1">Subunit of the oligosaccharyl transferase (OST) complex that catalyzes the initial transfer of a defined glycan (Glc(3)Man(9)GlcNAc(2) in eukaryotes) from the lipid carrier dolichol-pyrophosphate to an asparagine residue within an Asn-X-Ser/Thr consensus motif in nascent polypeptide chains, the first step in protein N-glycosylation. N-glycosylation occurs cotranslationally and the complex associates with the Sec61 complex at the channel-forming translocon complex that mediates protein translocation across the endoplasmic reticulum (ER). All subunits are required for a maximal enzyme activity.</text>
</comment>
<dbReference type="EMBL" id="LSSL01000297">
    <property type="protein sequence ID" value="OLY84942.1"/>
    <property type="molecule type" value="Genomic_DNA"/>
</dbReference>
<keyword evidence="7" id="KW-0256">Endoplasmic reticulum</keyword>
<comment type="subcellular location">
    <subcellularLocation>
        <location evidence="2">Endoplasmic reticulum membrane</location>
        <topology evidence="2">Multi-pass membrane protein</topology>
    </subcellularLocation>
</comment>
<keyword evidence="6 13" id="KW-0732">Signal</keyword>
<feature type="transmembrane region" description="Helical" evidence="12">
    <location>
        <begin position="248"/>
        <end position="266"/>
    </location>
</feature>
<feature type="chain" id="PRO_5044292401" description="Ribophorin II" evidence="13">
    <location>
        <begin position="22"/>
        <end position="272"/>
    </location>
</feature>
<comment type="pathway">
    <text evidence="3">Protein modification; protein glycosylation.</text>
</comment>
<evidence type="ECO:0000259" key="14">
    <source>
        <dbReference type="Pfam" id="PF23860"/>
    </source>
</evidence>
<evidence type="ECO:0000256" key="6">
    <source>
        <dbReference type="ARBA" id="ARBA00022729"/>
    </source>
</evidence>
<evidence type="ECO:0000256" key="13">
    <source>
        <dbReference type="SAM" id="SignalP"/>
    </source>
</evidence>
<dbReference type="InterPro" id="IPR055374">
    <property type="entry name" value="Ribophorin_II_3rd"/>
</dbReference>
<dbReference type="PANTHER" id="PTHR12640">
    <property type="entry name" value="RIBOPHORIN II"/>
    <property type="match status" value="1"/>
</dbReference>
<reference evidence="16 17" key="1">
    <citation type="journal article" date="2016" name="Mol. Biol. Evol.">
        <title>Genome-Wide Survey of Gut Fungi (Harpellales) Reveals the First Horizontally Transferred Ubiquitin Gene from a Mosquito Host.</title>
        <authorList>
            <person name="Wang Y."/>
            <person name="White M.M."/>
            <person name="Kvist S."/>
            <person name="Moncalvo J.M."/>
        </authorList>
    </citation>
    <scope>NUCLEOTIDE SEQUENCE [LARGE SCALE GENOMIC DNA]</scope>
    <source>
        <strain evidence="16 17">ALG-7-W6</strain>
    </source>
</reference>
<evidence type="ECO:0000256" key="4">
    <source>
        <dbReference type="ARBA" id="ARBA00009038"/>
    </source>
</evidence>
<evidence type="ECO:0000259" key="15">
    <source>
        <dbReference type="Pfam" id="PF25147"/>
    </source>
</evidence>
<evidence type="ECO:0000256" key="10">
    <source>
        <dbReference type="ARBA" id="ARBA00030078"/>
    </source>
</evidence>
<sequence length="272" mass="30653">MIFSFVIKSLLLFSLASICFCSEIVPKKLVLSLVDKLGDVVLEDRPVFPNKLDKKFELESKSKLSIEFEAFNGNEASERILLNQATFVLTSIDKKEQVSLSSKFVKSKNKYKATLSKSKFGRFLTRNGQYTIDLVLGSYQVQKGVVYELGTLDLNCFPSEDNASTVVYGSKPEIKYTFPVPQKMINPIVSIAYTALLALPFLWYFIMLGNVKFPASKKKSFSFYDLAFFGCILSYSSLITSYFIGVKIFPVLFYGLILAVPTLIFAQKSLHK</sequence>
<keyword evidence="8 12" id="KW-1133">Transmembrane helix</keyword>
<evidence type="ECO:0000313" key="16">
    <source>
        <dbReference type="EMBL" id="OLY84942.1"/>
    </source>
</evidence>
<evidence type="ECO:0000256" key="1">
    <source>
        <dbReference type="ARBA" id="ARBA00002791"/>
    </source>
</evidence>
<accession>A0A1R0H6V0</accession>
<organism evidence="16 17">
    <name type="scientific">Smittium mucronatum</name>
    <dbReference type="NCBI Taxonomy" id="133383"/>
    <lineage>
        <taxon>Eukaryota</taxon>
        <taxon>Fungi</taxon>
        <taxon>Fungi incertae sedis</taxon>
        <taxon>Zoopagomycota</taxon>
        <taxon>Kickxellomycotina</taxon>
        <taxon>Harpellomycetes</taxon>
        <taxon>Harpellales</taxon>
        <taxon>Legeriomycetaceae</taxon>
        <taxon>Smittium</taxon>
    </lineage>
</organism>
<comment type="similarity">
    <text evidence="4">Belongs to the SWP1 family.</text>
</comment>
<evidence type="ECO:0000313" key="17">
    <source>
        <dbReference type="Proteomes" id="UP000187455"/>
    </source>
</evidence>
<evidence type="ECO:0000256" key="8">
    <source>
        <dbReference type="ARBA" id="ARBA00022989"/>
    </source>
</evidence>
<dbReference type="InterPro" id="IPR008814">
    <property type="entry name" value="Swp1"/>
</dbReference>
<evidence type="ECO:0000256" key="7">
    <source>
        <dbReference type="ARBA" id="ARBA00022824"/>
    </source>
</evidence>
<comment type="caution">
    <text evidence="16">The sequence shown here is derived from an EMBL/GenBank/DDBJ whole genome shotgun (WGS) entry which is preliminary data.</text>
</comment>
<dbReference type="STRING" id="133383.A0A1R0H6V0"/>
<evidence type="ECO:0000256" key="12">
    <source>
        <dbReference type="SAM" id="Phobius"/>
    </source>
</evidence>
<evidence type="ECO:0000256" key="5">
    <source>
        <dbReference type="ARBA" id="ARBA00022692"/>
    </source>
</evidence>
<dbReference type="Proteomes" id="UP000187455">
    <property type="component" value="Unassembled WGS sequence"/>
</dbReference>
<evidence type="ECO:0000256" key="2">
    <source>
        <dbReference type="ARBA" id="ARBA00004477"/>
    </source>
</evidence>
<evidence type="ECO:0000256" key="3">
    <source>
        <dbReference type="ARBA" id="ARBA00004922"/>
    </source>
</evidence>
<evidence type="ECO:0000256" key="9">
    <source>
        <dbReference type="ARBA" id="ARBA00023136"/>
    </source>
</evidence>